<dbReference type="SUPFAM" id="SSF56349">
    <property type="entry name" value="DNA breaking-rejoining enzymes"/>
    <property type="match status" value="1"/>
</dbReference>
<dbReference type="STRING" id="946078.GA0070622_0867"/>
<reference evidence="5" key="1">
    <citation type="submission" date="2016-06" db="EMBL/GenBank/DDBJ databases">
        <authorList>
            <person name="Varghese N."/>
            <person name="Submissions Spin"/>
        </authorList>
    </citation>
    <scope>NUCLEOTIDE SEQUENCE [LARGE SCALE GENOMIC DNA]</scope>
    <source>
        <strain evidence="5">DSM 45794</strain>
    </source>
</reference>
<evidence type="ECO:0000313" key="5">
    <source>
        <dbReference type="Proteomes" id="UP000199558"/>
    </source>
</evidence>
<feature type="domain" description="Tyr recombinase" evidence="3">
    <location>
        <begin position="149"/>
        <end position="316"/>
    </location>
</feature>
<dbReference type="InterPro" id="IPR010998">
    <property type="entry name" value="Integrase_recombinase_N"/>
</dbReference>
<dbReference type="GO" id="GO:0015074">
    <property type="term" value="P:DNA integration"/>
    <property type="evidence" value="ECO:0007669"/>
    <property type="project" value="InterPro"/>
</dbReference>
<gene>
    <name evidence="4" type="ORF">GA0070622_0867</name>
</gene>
<dbReference type="Gene3D" id="1.10.443.10">
    <property type="entry name" value="Intergrase catalytic core"/>
    <property type="match status" value="1"/>
</dbReference>
<dbReference type="Pfam" id="PF00589">
    <property type="entry name" value="Phage_integrase"/>
    <property type="match status" value="1"/>
</dbReference>
<dbReference type="PANTHER" id="PTHR30349:SF87">
    <property type="entry name" value="TRANSPOSASE A"/>
    <property type="match status" value="1"/>
</dbReference>
<keyword evidence="5" id="KW-1185">Reference proteome</keyword>
<dbReference type="PANTHER" id="PTHR30349">
    <property type="entry name" value="PHAGE INTEGRASE-RELATED"/>
    <property type="match status" value="1"/>
</dbReference>
<protein>
    <submittedName>
        <fullName evidence="4">Integrase/recombinase XerD</fullName>
    </submittedName>
</protein>
<evidence type="ECO:0000256" key="2">
    <source>
        <dbReference type="ARBA" id="ARBA00023172"/>
    </source>
</evidence>
<evidence type="ECO:0000313" key="4">
    <source>
        <dbReference type="EMBL" id="SBT63899.1"/>
    </source>
</evidence>
<sequence>MTRHPKIRRAEPGHYQLWIDSWCLSLEAEGRSKRTVTMYLDVARFFAGWLRQARPKVRDWDEVGRDELRAFFIWLRAGAEDGKPCPHALADPGTAPAGCAGYGKGYINNVGRGLQQFFAWIAEEEELPNPFEKVTVPAAPKADENPPPVLTQEQMTALIKDAERERDYDSRRDAAMLRLFAATGGRLAELALLRLDDVDVHGREATVTGKGNRTRTVKFDAKCAVALNRYLRARAKRSTASAPALWLGHKGPMTPNGIYQVLRRRGERLGISLNPHLFRHTFAHNWLDKGGAEGDLMALAGWTSPQMLRHYGRSAKSARARRAYDRIDVMGGI</sequence>
<dbReference type="Gene3D" id="1.10.150.130">
    <property type="match status" value="1"/>
</dbReference>
<dbReference type="InterPro" id="IPR050090">
    <property type="entry name" value="Tyrosine_recombinase_XerCD"/>
</dbReference>
<proteinExistence type="predicted"/>
<dbReference type="InterPro" id="IPR011010">
    <property type="entry name" value="DNA_brk_join_enz"/>
</dbReference>
<keyword evidence="2" id="KW-0233">DNA recombination</keyword>
<dbReference type="GO" id="GO:0003677">
    <property type="term" value="F:DNA binding"/>
    <property type="evidence" value="ECO:0007669"/>
    <property type="project" value="UniProtKB-KW"/>
</dbReference>
<dbReference type="InterPro" id="IPR002104">
    <property type="entry name" value="Integrase_catalytic"/>
</dbReference>
<dbReference type="AlphaFoldDB" id="A0A1A9B4E8"/>
<dbReference type="Proteomes" id="UP000199558">
    <property type="component" value="Unassembled WGS sequence"/>
</dbReference>
<dbReference type="InterPro" id="IPR013762">
    <property type="entry name" value="Integrase-like_cat_sf"/>
</dbReference>
<accession>A0A1A9B4E8</accession>
<evidence type="ECO:0000259" key="3">
    <source>
        <dbReference type="Pfam" id="PF00589"/>
    </source>
</evidence>
<name>A0A1A9B4E8_9ACTN</name>
<dbReference type="GO" id="GO:0006310">
    <property type="term" value="P:DNA recombination"/>
    <property type="evidence" value="ECO:0007669"/>
    <property type="project" value="UniProtKB-KW"/>
</dbReference>
<keyword evidence="1" id="KW-0238">DNA-binding</keyword>
<organism evidence="4 5">
    <name type="scientific">Micromonospora sediminicola</name>
    <dbReference type="NCBI Taxonomy" id="946078"/>
    <lineage>
        <taxon>Bacteria</taxon>
        <taxon>Bacillati</taxon>
        <taxon>Actinomycetota</taxon>
        <taxon>Actinomycetes</taxon>
        <taxon>Micromonosporales</taxon>
        <taxon>Micromonosporaceae</taxon>
        <taxon>Micromonospora</taxon>
    </lineage>
</organism>
<dbReference type="EMBL" id="FLRH01000003">
    <property type="protein sequence ID" value="SBT63899.1"/>
    <property type="molecule type" value="Genomic_DNA"/>
</dbReference>
<dbReference type="RefSeq" id="WP_245666123.1">
    <property type="nucleotide sequence ID" value="NZ_FLRH01000003.1"/>
</dbReference>
<evidence type="ECO:0000256" key="1">
    <source>
        <dbReference type="ARBA" id="ARBA00023125"/>
    </source>
</evidence>